<dbReference type="Proteomes" id="UP000292052">
    <property type="component" value="Unassembled WGS sequence"/>
</dbReference>
<evidence type="ECO:0000313" key="9">
    <source>
        <dbReference type="EMBL" id="RZB38864.1"/>
    </source>
</evidence>
<dbReference type="GO" id="GO:0008527">
    <property type="term" value="F:taste receptor activity"/>
    <property type="evidence" value="ECO:0007669"/>
    <property type="project" value="InterPro"/>
</dbReference>
<name>A0A482V442_ASBVE</name>
<gene>
    <name evidence="9" type="ORF">BDFB_008963</name>
</gene>
<evidence type="ECO:0000256" key="3">
    <source>
        <dbReference type="ARBA" id="ARBA00022475"/>
    </source>
</evidence>
<evidence type="ECO:0000313" key="10">
    <source>
        <dbReference type="Proteomes" id="UP000292052"/>
    </source>
</evidence>
<feature type="transmembrane region" description="Helical" evidence="8">
    <location>
        <begin position="197"/>
        <end position="218"/>
    </location>
</feature>
<comment type="similarity">
    <text evidence="2">Belongs to the insect chemoreceptor superfamily. Gustatory receptor (GR) family. Gr5a subfamily.</text>
</comment>
<keyword evidence="3" id="KW-1003">Cell membrane</keyword>
<evidence type="ECO:0000256" key="1">
    <source>
        <dbReference type="ARBA" id="ARBA00004651"/>
    </source>
</evidence>
<keyword evidence="10" id="KW-1185">Reference proteome</keyword>
<keyword evidence="5 8" id="KW-1133">Transmembrane helix</keyword>
<dbReference type="EMBL" id="QDEB01133104">
    <property type="protein sequence ID" value="RZB38864.1"/>
    <property type="molecule type" value="Genomic_DNA"/>
</dbReference>
<evidence type="ECO:0000256" key="4">
    <source>
        <dbReference type="ARBA" id="ARBA00022692"/>
    </source>
</evidence>
<evidence type="ECO:0000256" key="7">
    <source>
        <dbReference type="ARBA" id="ARBA00023170"/>
    </source>
</evidence>
<keyword evidence="7" id="KW-0675">Receptor</keyword>
<dbReference type="PANTHER" id="PTHR21421:SF29">
    <property type="entry name" value="GUSTATORY RECEPTOR 5A FOR TREHALOSE-RELATED"/>
    <property type="match status" value="1"/>
</dbReference>
<feature type="non-terminal residue" evidence="9">
    <location>
        <position position="276"/>
    </location>
</feature>
<feature type="non-terminal residue" evidence="9">
    <location>
        <position position="1"/>
    </location>
</feature>
<proteinExistence type="inferred from homology"/>
<reference evidence="9 10" key="1">
    <citation type="submission" date="2017-03" db="EMBL/GenBank/DDBJ databases">
        <title>Genome of the blue death feigning beetle - Asbolus verrucosus.</title>
        <authorList>
            <person name="Rider S.D."/>
        </authorList>
    </citation>
    <scope>NUCLEOTIDE SEQUENCE [LARGE SCALE GENOMIC DNA]</scope>
    <source>
        <strain evidence="9">Butters</strain>
        <tissue evidence="9">Head and leg muscle</tissue>
    </source>
</reference>
<evidence type="ECO:0000256" key="6">
    <source>
        <dbReference type="ARBA" id="ARBA00023136"/>
    </source>
</evidence>
<dbReference type="AlphaFoldDB" id="A0A482V442"/>
<evidence type="ECO:0000256" key="2">
    <source>
        <dbReference type="ARBA" id="ARBA00005327"/>
    </source>
</evidence>
<dbReference type="PANTHER" id="PTHR21421">
    <property type="entry name" value="GUSTATORY RECEPTOR"/>
    <property type="match status" value="1"/>
</dbReference>
<sequence length="276" mass="32280">IIVFYLFGIVTQLSYLHLAQNFSKFIDEWHNNDDIMNQNYGYPNNLNLRLKLLTLLCIVLYTGEVFFCVSFHFKRNIYGCEHDSRKKILSKNIFPEVYYHNNIHLVFKAISAHQRKVKPGHFVLKSINFNPLLKFKNDEYWRSVRENYDKLSVLCTNLDNHISFLILLSFANNIFFVLIQVHYGLRLKSDAIGGSYFFYSFVHQLARLISVSLHAAWINDESKKPRAILDSLPSTTYNLEIQRLAVQISLDNVVLTGSKLFRIRRGLILNVKLILV</sequence>
<comment type="subcellular location">
    <subcellularLocation>
        <location evidence="1">Cell membrane</location>
        <topology evidence="1">Multi-pass membrane protein</topology>
    </subcellularLocation>
</comment>
<dbReference type="GO" id="GO:0050916">
    <property type="term" value="P:sensory perception of sweet taste"/>
    <property type="evidence" value="ECO:0007669"/>
    <property type="project" value="UniProtKB-ARBA"/>
</dbReference>
<dbReference type="OrthoDB" id="5800391at2759"/>
<organism evidence="9 10">
    <name type="scientific">Asbolus verrucosus</name>
    <name type="common">Desert ironclad beetle</name>
    <dbReference type="NCBI Taxonomy" id="1661398"/>
    <lineage>
        <taxon>Eukaryota</taxon>
        <taxon>Metazoa</taxon>
        <taxon>Ecdysozoa</taxon>
        <taxon>Arthropoda</taxon>
        <taxon>Hexapoda</taxon>
        <taxon>Insecta</taxon>
        <taxon>Pterygota</taxon>
        <taxon>Neoptera</taxon>
        <taxon>Endopterygota</taxon>
        <taxon>Coleoptera</taxon>
        <taxon>Polyphaga</taxon>
        <taxon>Cucujiformia</taxon>
        <taxon>Tenebrionidae</taxon>
        <taxon>Pimeliinae</taxon>
        <taxon>Asbolus</taxon>
    </lineage>
</organism>
<evidence type="ECO:0000256" key="8">
    <source>
        <dbReference type="SAM" id="Phobius"/>
    </source>
</evidence>
<keyword evidence="6 8" id="KW-0472">Membrane</keyword>
<dbReference type="GO" id="GO:0005886">
    <property type="term" value="C:plasma membrane"/>
    <property type="evidence" value="ECO:0007669"/>
    <property type="project" value="UniProtKB-SubCell"/>
</dbReference>
<feature type="transmembrane region" description="Helical" evidence="8">
    <location>
        <begin position="164"/>
        <end position="185"/>
    </location>
</feature>
<dbReference type="InterPro" id="IPR009318">
    <property type="entry name" value="Gustatory_rcpt"/>
</dbReference>
<accession>A0A482V442</accession>
<dbReference type="Pfam" id="PF06151">
    <property type="entry name" value="Trehalose_recp"/>
    <property type="match status" value="1"/>
</dbReference>
<keyword evidence="4 8" id="KW-0812">Transmembrane</keyword>
<feature type="transmembrane region" description="Helical" evidence="8">
    <location>
        <begin position="52"/>
        <end position="73"/>
    </location>
</feature>
<comment type="caution">
    <text evidence="9">The sequence shown here is derived from an EMBL/GenBank/DDBJ whole genome shotgun (WGS) entry which is preliminary data.</text>
</comment>
<evidence type="ECO:0000256" key="5">
    <source>
        <dbReference type="ARBA" id="ARBA00022989"/>
    </source>
</evidence>
<protein>
    <submittedName>
        <fullName evidence="9">Trehalose recp domain containing protein</fullName>
    </submittedName>
</protein>